<evidence type="ECO:0000256" key="3">
    <source>
        <dbReference type="ARBA" id="ARBA00022692"/>
    </source>
</evidence>
<dbReference type="PANTHER" id="PTHR30028:SF0">
    <property type="entry name" value="PROTEIN ALUMINUM SENSITIVE 3"/>
    <property type="match status" value="1"/>
</dbReference>
<name>A0ABW4KS90_9BURK</name>
<reference evidence="8" key="1">
    <citation type="journal article" date="2019" name="Int. J. Syst. Evol. Microbiol.">
        <title>The Global Catalogue of Microorganisms (GCM) 10K type strain sequencing project: providing services to taxonomists for standard genome sequencing and annotation.</title>
        <authorList>
            <consortium name="The Broad Institute Genomics Platform"/>
            <consortium name="The Broad Institute Genome Sequencing Center for Infectious Disease"/>
            <person name="Wu L."/>
            <person name="Ma J."/>
        </authorList>
    </citation>
    <scope>NUCLEOTIDE SEQUENCE [LARGE SCALE GENOMIC DNA]</scope>
    <source>
        <strain evidence="8">LMG 29247</strain>
    </source>
</reference>
<feature type="transmembrane region" description="Helical" evidence="6">
    <location>
        <begin position="65"/>
        <end position="83"/>
    </location>
</feature>
<evidence type="ECO:0000256" key="5">
    <source>
        <dbReference type="ARBA" id="ARBA00023136"/>
    </source>
</evidence>
<evidence type="ECO:0000256" key="1">
    <source>
        <dbReference type="ARBA" id="ARBA00004141"/>
    </source>
</evidence>
<comment type="similarity">
    <text evidence="2">Belongs to the UPF0014 family.</text>
</comment>
<keyword evidence="5 6" id="KW-0472">Membrane</keyword>
<dbReference type="Proteomes" id="UP001597304">
    <property type="component" value="Unassembled WGS sequence"/>
</dbReference>
<keyword evidence="4 6" id="KW-1133">Transmembrane helix</keyword>
<dbReference type="EMBL" id="JBHUEJ010000015">
    <property type="protein sequence ID" value="MFD1710221.1"/>
    <property type="molecule type" value="Genomic_DNA"/>
</dbReference>
<protein>
    <submittedName>
        <fullName evidence="7">ABC transporter permease</fullName>
    </submittedName>
</protein>
<feature type="transmembrane region" description="Helical" evidence="6">
    <location>
        <begin position="12"/>
        <end position="33"/>
    </location>
</feature>
<keyword evidence="8" id="KW-1185">Reference proteome</keyword>
<feature type="transmembrane region" description="Helical" evidence="6">
    <location>
        <begin position="195"/>
        <end position="213"/>
    </location>
</feature>
<dbReference type="PANTHER" id="PTHR30028">
    <property type="entry name" value="UPF0014 INNER MEMBRANE PROTEIN YBBM-RELATED"/>
    <property type="match status" value="1"/>
</dbReference>
<evidence type="ECO:0000256" key="4">
    <source>
        <dbReference type="ARBA" id="ARBA00022989"/>
    </source>
</evidence>
<dbReference type="InterPro" id="IPR005226">
    <property type="entry name" value="UPF0014_fam"/>
</dbReference>
<keyword evidence="3 6" id="KW-0812">Transmembrane</keyword>
<proteinExistence type="inferred from homology"/>
<evidence type="ECO:0000256" key="2">
    <source>
        <dbReference type="ARBA" id="ARBA00005268"/>
    </source>
</evidence>
<accession>A0ABW4KS90</accession>
<evidence type="ECO:0000313" key="7">
    <source>
        <dbReference type="EMBL" id="MFD1710221.1"/>
    </source>
</evidence>
<comment type="subcellular location">
    <subcellularLocation>
        <location evidence="1">Membrane</location>
        <topology evidence="1">Multi-pass membrane protein</topology>
    </subcellularLocation>
</comment>
<comment type="caution">
    <text evidence="7">The sequence shown here is derived from an EMBL/GenBank/DDBJ whole genome shotgun (WGS) entry which is preliminary data.</text>
</comment>
<evidence type="ECO:0000256" key="6">
    <source>
        <dbReference type="SAM" id="Phobius"/>
    </source>
</evidence>
<sequence>MSSVPTVEFSELLLAASLLVVNAGLSLVLGLGLARPLLVAGVRVVVQLLLVGLMLKMVFALQSPWLVGAVLVFMLGAAAREIYARQERQLRGWWGWGMGAAMSTLATVVVAGLGLAMLAHQPWWSPQAAIPMVGIVLGSVMNGVSITLNAFTRGVARERAAIEAQLALGATRRQALGGLQRAALQQGLIPVMNQMSAAGIITLPGMMTGQILAGMAPLEAAKYQILVLLLLAGAAGLGAIGVSYWAVARVTDARDRLRLDRLKSPPGG</sequence>
<feature type="transmembrane region" description="Helical" evidence="6">
    <location>
        <begin position="128"/>
        <end position="151"/>
    </location>
</feature>
<dbReference type="Pfam" id="PF03649">
    <property type="entry name" value="UPF0014"/>
    <property type="match status" value="1"/>
</dbReference>
<gene>
    <name evidence="7" type="ORF">ACFSF0_06370</name>
</gene>
<evidence type="ECO:0000313" key="8">
    <source>
        <dbReference type="Proteomes" id="UP001597304"/>
    </source>
</evidence>
<organism evidence="7 8">
    <name type="scientific">Ottowia flava</name>
    <dbReference type="NCBI Taxonomy" id="2675430"/>
    <lineage>
        <taxon>Bacteria</taxon>
        <taxon>Pseudomonadati</taxon>
        <taxon>Pseudomonadota</taxon>
        <taxon>Betaproteobacteria</taxon>
        <taxon>Burkholderiales</taxon>
        <taxon>Comamonadaceae</taxon>
        <taxon>Ottowia</taxon>
    </lineage>
</organism>
<feature type="transmembrane region" description="Helical" evidence="6">
    <location>
        <begin position="225"/>
        <end position="248"/>
    </location>
</feature>
<dbReference type="RefSeq" id="WP_147911977.1">
    <property type="nucleotide sequence ID" value="NZ_JBHUEJ010000015.1"/>
</dbReference>
<feature type="transmembrane region" description="Helical" evidence="6">
    <location>
        <begin position="95"/>
        <end position="116"/>
    </location>
</feature>